<proteinExistence type="predicted"/>
<evidence type="ECO:0000313" key="3">
    <source>
        <dbReference type="Proteomes" id="UP000092460"/>
    </source>
</evidence>
<keyword evidence="3" id="KW-1185">Reference proteome</keyword>
<keyword evidence="1" id="KW-0472">Membrane</keyword>
<keyword evidence="1" id="KW-1133">Transmembrane helix</keyword>
<dbReference type="AlphaFoldDB" id="A0A1B0C0I3"/>
<feature type="transmembrane region" description="Helical" evidence="1">
    <location>
        <begin position="37"/>
        <end position="58"/>
    </location>
</feature>
<keyword evidence="1" id="KW-0812">Transmembrane</keyword>
<reference evidence="3" key="1">
    <citation type="submission" date="2015-01" db="EMBL/GenBank/DDBJ databases">
        <authorList>
            <person name="Aksoy S."/>
            <person name="Warren W."/>
            <person name="Wilson R.K."/>
        </authorList>
    </citation>
    <scope>NUCLEOTIDE SEQUENCE [LARGE SCALE GENOMIC DNA]</scope>
    <source>
        <strain evidence="3">IAEA</strain>
    </source>
</reference>
<reference evidence="2" key="2">
    <citation type="submission" date="2020-05" db="UniProtKB">
        <authorList>
            <consortium name="EnsemblMetazoa"/>
        </authorList>
    </citation>
    <scope>IDENTIFICATION</scope>
    <source>
        <strain evidence="2">IAEA</strain>
    </source>
</reference>
<dbReference type="EMBL" id="JXJN01023629">
    <property type="status" value="NOT_ANNOTATED_CDS"/>
    <property type="molecule type" value="Genomic_DNA"/>
</dbReference>
<evidence type="ECO:0000256" key="1">
    <source>
        <dbReference type="SAM" id="Phobius"/>
    </source>
</evidence>
<evidence type="ECO:0000313" key="2">
    <source>
        <dbReference type="EnsemblMetazoa" id="GPPI045926-PA"/>
    </source>
</evidence>
<dbReference type="EnsemblMetazoa" id="GPPI045926-RA">
    <property type="protein sequence ID" value="GPPI045926-PA"/>
    <property type="gene ID" value="GPPI045926"/>
</dbReference>
<organism evidence="2 3">
    <name type="scientific">Glossina palpalis gambiensis</name>
    <dbReference type="NCBI Taxonomy" id="67801"/>
    <lineage>
        <taxon>Eukaryota</taxon>
        <taxon>Metazoa</taxon>
        <taxon>Ecdysozoa</taxon>
        <taxon>Arthropoda</taxon>
        <taxon>Hexapoda</taxon>
        <taxon>Insecta</taxon>
        <taxon>Pterygota</taxon>
        <taxon>Neoptera</taxon>
        <taxon>Endopterygota</taxon>
        <taxon>Diptera</taxon>
        <taxon>Brachycera</taxon>
        <taxon>Muscomorpha</taxon>
        <taxon>Hippoboscoidea</taxon>
        <taxon>Glossinidae</taxon>
        <taxon>Glossina</taxon>
    </lineage>
</organism>
<sequence>MVPSHTSIVRLAKPQCVFGTCTTIGQSVDDDIDGRLLIIPLVFPYIFSVVVRILSVFIPTKKGLVYL</sequence>
<dbReference type="VEuPathDB" id="VectorBase:GPPI045926"/>
<name>A0A1B0C0I3_9MUSC</name>
<protein>
    <submittedName>
        <fullName evidence="2">Uncharacterized protein</fullName>
    </submittedName>
</protein>
<accession>A0A1B0C0I3</accession>
<dbReference type="Proteomes" id="UP000092460">
    <property type="component" value="Unassembled WGS sequence"/>
</dbReference>